<comment type="caution">
    <text evidence="9">The sequence shown here is derived from an EMBL/GenBank/DDBJ whole genome shotgun (WGS) entry which is preliminary data.</text>
</comment>
<feature type="transmembrane region" description="Helical" evidence="7">
    <location>
        <begin position="74"/>
        <end position="99"/>
    </location>
</feature>
<evidence type="ECO:0000256" key="6">
    <source>
        <dbReference type="ARBA" id="ARBA00023136"/>
    </source>
</evidence>
<feature type="transmembrane region" description="Helical" evidence="7">
    <location>
        <begin position="292"/>
        <end position="312"/>
    </location>
</feature>
<comment type="subcellular location">
    <subcellularLocation>
        <location evidence="1">Cell membrane</location>
        <topology evidence="1">Multi-pass membrane protein</topology>
    </subcellularLocation>
</comment>
<evidence type="ECO:0000313" key="10">
    <source>
        <dbReference type="Proteomes" id="UP000597444"/>
    </source>
</evidence>
<dbReference type="CDD" id="cd17325">
    <property type="entry name" value="MFS_MdtG_SLC18_like"/>
    <property type="match status" value="1"/>
</dbReference>
<evidence type="ECO:0000259" key="8">
    <source>
        <dbReference type="PROSITE" id="PS50850"/>
    </source>
</evidence>
<dbReference type="InterPro" id="IPR011701">
    <property type="entry name" value="MFS"/>
</dbReference>
<feature type="transmembrane region" description="Helical" evidence="7">
    <location>
        <begin position="251"/>
        <end position="272"/>
    </location>
</feature>
<protein>
    <submittedName>
        <fullName evidence="9">Tetracycline resistance MFS efflux pump</fullName>
    </submittedName>
</protein>
<dbReference type="SUPFAM" id="SSF103473">
    <property type="entry name" value="MFS general substrate transporter"/>
    <property type="match status" value="1"/>
</dbReference>
<evidence type="ECO:0000256" key="2">
    <source>
        <dbReference type="ARBA" id="ARBA00022448"/>
    </source>
</evidence>
<dbReference type="Gene3D" id="1.20.1250.20">
    <property type="entry name" value="MFS general substrate transporter like domains"/>
    <property type="match status" value="1"/>
</dbReference>
<reference evidence="9" key="1">
    <citation type="submission" date="2020-10" db="EMBL/GenBank/DDBJ databases">
        <title>Taxonomic study of unclassified bacteria belonging to the class Ktedonobacteria.</title>
        <authorList>
            <person name="Yabe S."/>
            <person name="Wang C.M."/>
            <person name="Zheng Y."/>
            <person name="Sakai Y."/>
            <person name="Cavaletti L."/>
            <person name="Monciardini P."/>
            <person name="Donadio S."/>
        </authorList>
    </citation>
    <scope>NUCLEOTIDE SEQUENCE</scope>
    <source>
        <strain evidence="9">ID150040</strain>
    </source>
</reference>
<feature type="transmembrane region" description="Helical" evidence="7">
    <location>
        <begin position="348"/>
        <end position="373"/>
    </location>
</feature>
<dbReference type="GO" id="GO:0005886">
    <property type="term" value="C:plasma membrane"/>
    <property type="evidence" value="ECO:0007669"/>
    <property type="project" value="UniProtKB-SubCell"/>
</dbReference>
<dbReference type="AlphaFoldDB" id="A0A8J3I7P6"/>
<proteinExistence type="predicted"/>
<feature type="transmembrane region" description="Helical" evidence="7">
    <location>
        <begin position="324"/>
        <end position="342"/>
    </location>
</feature>
<dbReference type="RefSeq" id="WP_220201327.1">
    <property type="nucleotide sequence ID" value="NZ_BNJK01000001.1"/>
</dbReference>
<dbReference type="GO" id="GO:0022857">
    <property type="term" value="F:transmembrane transporter activity"/>
    <property type="evidence" value="ECO:0007669"/>
    <property type="project" value="InterPro"/>
</dbReference>
<evidence type="ECO:0000256" key="4">
    <source>
        <dbReference type="ARBA" id="ARBA00022692"/>
    </source>
</evidence>
<accession>A0A8J3I7P6</accession>
<feature type="transmembrane region" description="Helical" evidence="7">
    <location>
        <begin position="43"/>
        <end position="68"/>
    </location>
</feature>
<keyword evidence="5 7" id="KW-1133">Transmembrane helix</keyword>
<dbReference type="PROSITE" id="PS50850">
    <property type="entry name" value="MFS"/>
    <property type="match status" value="1"/>
</dbReference>
<evidence type="ECO:0000256" key="3">
    <source>
        <dbReference type="ARBA" id="ARBA00022475"/>
    </source>
</evidence>
<evidence type="ECO:0000256" key="5">
    <source>
        <dbReference type="ARBA" id="ARBA00022989"/>
    </source>
</evidence>
<keyword evidence="3" id="KW-1003">Cell membrane</keyword>
<feature type="transmembrane region" description="Helical" evidence="7">
    <location>
        <begin position="198"/>
        <end position="220"/>
    </location>
</feature>
<feature type="transmembrane region" description="Helical" evidence="7">
    <location>
        <begin position="413"/>
        <end position="432"/>
    </location>
</feature>
<dbReference type="EMBL" id="BNJK01000001">
    <property type="protein sequence ID" value="GHO90359.1"/>
    <property type="molecule type" value="Genomic_DNA"/>
</dbReference>
<dbReference type="Gene3D" id="1.20.1720.10">
    <property type="entry name" value="Multidrug resistance protein D"/>
    <property type="match status" value="1"/>
</dbReference>
<dbReference type="InterPro" id="IPR036259">
    <property type="entry name" value="MFS_trans_sf"/>
</dbReference>
<dbReference type="PRINTS" id="PR01035">
    <property type="entry name" value="TCRTETA"/>
</dbReference>
<keyword evidence="4 7" id="KW-0812">Transmembrane</keyword>
<keyword evidence="2" id="KW-0813">Transport</keyword>
<feature type="transmembrane region" description="Helical" evidence="7">
    <location>
        <begin position="136"/>
        <end position="158"/>
    </location>
</feature>
<name>A0A8J3I7P6_9CHLR</name>
<organism evidence="9 10">
    <name type="scientific">Reticulibacter mediterranei</name>
    <dbReference type="NCBI Taxonomy" id="2778369"/>
    <lineage>
        <taxon>Bacteria</taxon>
        <taxon>Bacillati</taxon>
        <taxon>Chloroflexota</taxon>
        <taxon>Ktedonobacteria</taxon>
        <taxon>Ktedonobacterales</taxon>
        <taxon>Reticulibacteraceae</taxon>
        <taxon>Reticulibacter</taxon>
    </lineage>
</organism>
<sequence length="436" mass="46609">MKTAVLEHEQVTRPLEDVFPIALSDGTGSAKAKAQVRRKEQSVTVALGFLIGCVTLMMTGFSVILPVFPQRLQAFGLGAGTLALMEGAFGLGMFLFSTPMGTLSGRVGRKTILFVSLAGYIVTNLLLAFVNVPLLFVPIRFVEGALLAGVGPVAMSMIGDTVPSEKQGRWIGLMTTAQAVGIALGPGLGGYLYQALGFTAPFLLTAGVALVATLLTIFLVPETLPEQVRHQVRQRKGQRGAKGQQPKERRFSSVIVLVLPFLAIDFGMIFTYPFVFPQFPFFFEKMLHYSVAQYGMLFSIYGMALAIFPFLLGRLTEKLSKKPLIVIGCLLFSALIVVVLLAPSYPLLLVGAALAGLGSALVEPAMGSIYLAATSDENRGQIMGMRGSAISLAVMLGPLAQAVIAPWGTPQMTFAMGTVISLAMAAMAFFLLKREQ</sequence>
<keyword evidence="6 7" id="KW-0472">Membrane</keyword>
<evidence type="ECO:0000256" key="1">
    <source>
        <dbReference type="ARBA" id="ARBA00004651"/>
    </source>
</evidence>
<dbReference type="InterPro" id="IPR020846">
    <property type="entry name" value="MFS_dom"/>
</dbReference>
<dbReference type="InterPro" id="IPR050171">
    <property type="entry name" value="MFS_Transporters"/>
</dbReference>
<dbReference type="InterPro" id="IPR001958">
    <property type="entry name" value="Tet-R_TetA/multi-R_MdtG-like"/>
</dbReference>
<feature type="transmembrane region" description="Helical" evidence="7">
    <location>
        <begin position="170"/>
        <end position="192"/>
    </location>
</feature>
<dbReference type="Proteomes" id="UP000597444">
    <property type="component" value="Unassembled WGS sequence"/>
</dbReference>
<evidence type="ECO:0000256" key="7">
    <source>
        <dbReference type="SAM" id="Phobius"/>
    </source>
</evidence>
<dbReference type="PANTHER" id="PTHR23517:SF3">
    <property type="entry name" value="INTEGRAL MEMBRANE TRANSPORT PROTEIN"/>
    <property type="match status" value="1"/>
</dbReference>
<feature type="domain" description="Major facilitator superfamily (MFS) profile" evidence="8">
    <location>
        <begin position="41"/>
        <end position="436"/>
    </location>
</feature>
<dbReference type="PANTHER" id="PTHR23517">
    <property type="entry name" value="RESISTANCE PROTEIN MDTM, PUTATIVE-RELATED-RELATED"/>
    <property type="match status" value="1"/>
</dbReference>
<gene>
    <name evidence="9" type="ORF">KSF_004070</name>
</gene>
<feature type="transmembrane region" description="Helical" evidence="7">
    <location>
        <begin position="385"/>
        <end position="407"/>
    </location>
</feature>
<keyword evidence="10" id="KW-1185">Reference proteome</keyword>
<feature type="transmembrane region" description="Helical" evidence="7">
    <location>
        <begin position="111"/>
        <end position="130"/>
    </location>
</feature>
<dbReference type="Pfam" id="PF07690">
    <property type="entry name" value="MFS_1"/>
    <property type="match status" value="1"/>
</dbReference>
<evidence type="ECO:0000313" key="9">
    <source>
        <dbReference type="EMBL" id="GHO90359.1"/>
    </source>
</evidence>